<evidence type="ECO:0000256" key="1">
    <source>
        <dbReference type="SAM" id="SignalP"/>
    </source>
</evidence>
<dbReference type="AlphaFoldDB" id="A0A7G8BJX7"/>
<feature type="domain" description="DUF4384" evidence="2">
    <location>
        <begin position="55"/>
        <end position="132"/>
    </location>
</feature>
<feature type="signal peptide" evidence="1">
    <location>
        <begin position="1"/>
        <end position="21"/>
    </location>
</feature>
<evidence type="ECO:0000313" key="4">
    <source>
        <dbReference type="Proteomes" id="UP000515312"/>
    </source>
</evidence>
<dbReference type="KEGG" id="adin:H7849_02270"/>
<keyword evidence="1" id="KW-0732">Signal</keyword>
<gene>
    <name evidence="3" type="ORF">H7849_02270</name>
</gene>
<proteinExistence type="predicted"/>
<dbReference type="InterPro" id="IPR025493">
    <property type="entry name" value="DUF4384"/>
</dbReference>
<evidence type="ECO:0000313" key="3">
    <source>
        <dbReference type="EMBL" id="QNI32847.1"/>
    </source>
</evidence>
<organism evidence="3 4">
    <name type="scientific">Alloacidobacterium dinghuense</name>
    <dbReference type="NCBI Taxonomy" id="2763107"/>
    <lineage>
        <taxon>Bacteria</taxon>
        <taxon>Pseudomonadati</taxon>
        <taxon>Acidobacteriota</taxon>
        <taxon>Terriglobia</taxon>
        <taxon>Terriglobales</taxon>
        <taxon>Acidobacteriaceae</taxon>
        <taxon>Alloacidobacterium</taxon>
    </lineage>
</organism>
<sequence>MRRRLFHASLLALIFSLSAVSQNLLYAQQTPRMEIRVERQTKDKNVEVTSPQHVFRSGDLVRFRFKPSFDGYLYVMDQSTSGKYIVLYPGKDAQDTNRVERDIEYLIPPAQGEWFRVDDPPGYETVYFVISPVRLTKTTPAPLPPEPPPPGAPAELLPRCDDSVFRARGECIDVMAGPHAVSKDDPLPAQLPAIPGTSARDITVINKPTTTVVAPSSGENGPLIYEFRLAHK</sequence>
<dbReference type="Proteomes" id="UP000515312">
    <property type="component" value="Chromosome"/>
</dbReference>
<dbReference type="RefSeq" id="WP_186743825.1">
    <property type="nucleotide sequence ID" value="NZ_CP060394.1"/>
</dbReference>
<feature type="chain" id="PRO_5029019154" evidence="1">
    <location>
        <begin position="22"/>
        <end position="232"/>
    </location>
</feature>
<name>A0A7G8BJX7_9BACT</name>
<protein>
    <submittedName>
        <fullName evidence="3">DUF4384 domain-containing protein</fullName>
    </submittedName>
</protein>
<evidence type="ECO:0000259" key="2">
    <source>
        <dbReference type="Pfam" id="PF14326"/>
    </source>
</evidence>
<dbReference type="EMBL" id="CP060394">
    <property type="protein sequence ID" value="QNI32847.1"/>
    <property type="molecule type" value="Genomic_DNA"/>
</dbReference>
<dbReference type="Pfam" id="PF14326">
    <property type="entry name" value="DUF4384"/>
    <property type="match status" value="1"/>
</dbReference>
<keyword evidence="4" id="KW-1185">Reference proteome</keyword>
<reference evidence="3 4" key="1">
    <citation type="submission" date="2020-08" db="EMBL/GenBank/DDBJ databases">
        <title>Edaphobacter telluris sp. nov. and Acidobacterium dinghuensis sp. nov., two acidobacteria isolated from forest soil.</title>
        <authorList>
            <person name="Fu J."/>
            <person name="Qiu L."/>
        </authorList>
    </citation>
    <scope>NUCLEOTIDE SEQUENCE [LARGE SCALE GENOMIC DNA]</scope>
    <source>
        <strain evidence="3">4Y35</strain>
    </source>
</reference>
<accession>A0A7G8BJX7</accession>